<dbReference type="Proteomes" id="UP001444661">
    <property type="component" value="Unassembled WGS sequence"/>
</dbReference>
<evidence type="ECO:0000313" key="3">
    <source>
        <dbReference type="Proteomes" id="UP001444661"/>
    </source>
</evidence>
<feature type="compositionally biased region" description="Low complexity" evidence="1">
    <location>
        <begin position="96"/>
        <end position="106"/>
    </location>
</feature>
<feature type="region of interest" description="Disordered" evidence="1">
    <location>
        <begin position="84"/>
        <end position="110"/>
    </location>
</feature>
<name>A0ABR1UC81_9PEZI</name>
<evidence type="ECO:0000313" key="2">
    <source>
        <dbReference type="EMBL" id="KAK8056499.1"/>
    </source>
</evidence>
<comment type="caution">
    <text evidence="2">The sequence shown here is derived from an EMBL/GenBank/DDBJ whole genome shotgun (WGS) entry which is preliminary data.</text>
</comment>
<accession>A0ABR1UC81</accession>
<keyword evidence="3" id="KW-1185">Reference proteome</keyword>
<protein>
    <submittedName>
        <fullName evidence="2">Uncharacterized protein</fullName>
    </submittedName>
</protein>
<evidence type="ECO:0000256" key="1">
    <source>
        <dbReference type="SAM" id="MobiDB-lite"/>
    </source>
</evidence>
<organism evidence="2 3">
    <name type="scientific">Apiospora rasikravindrae</name>
    <dbReference type="NCBI Taxonomy" id="990691"/>
    <lineage>
        <taxon>Eukaryota</taxon>
        <taxon>Fungi</taxon>
        <taxon>Dikarya</taxon>
        <taxon>Ascomycota</taxon>
        <taxon>Pezizomycotina</taxon>
        <taxon>Sordariomycetes</taxon>
        <taxon>Xylariomycetidae</taxon>
        <taxon>Amphisphaeriales</taxon>
        <taxon>Apiosporaceae</taxon>
        <taxon>Apiospora</taxon>
    </lineage>
</organism>
<gene>
    <name evidence="2" type="ORF">PG993_001726</name>
</gene>
<feature type="compositionally biased region" description="Polar residues" evidence="1">
    <location>
        <begin position="84"/>
        <end position="95"/>
    </location>
</feature>
<sequence>MEAVASLYAAAEALAAELERSQQDPERLKKVVEDKDRFEYEAWKAAGCPNMEAKDGDELREWRGVGFPMWFVIKSMKTYEPVQNQEQTTFGASNQADAPSDASRSSDITETSADAMVETAFGLRKAIANTPLPAGKVSILGGGRLVEYTFDDAYREDQKAYMEANGLKGLSASRWA</sequence>
<dbReference type="EMBL" id="JAQQWK010000001">
    <property type="protein sequence ID" value="KAK8056499.1"/>
    <property type="molecule type" value="Genomic_DNA"/>
</dbReference>
<proteinExistence type="predicted"/>
<reference evidence="2 3" key="1">
    <citation type="submission" date="2023-01" db="EMBL/GenBank/DDBJ databases">
        <title>Analysis of 21 Apiospora genomes using comparative genomics revels a genus with tremendous synthesis potential of carbohydrate active enzymes and secondary metabolites.</title>
        <authorList>
            <person name="Sorensen T."/>
        </authorList>
    </citation>
    <scope>NUCLEOTIDE SEQUENCE [LARGE SCALE GENOMIC DNA]</scope>
    <source>
        <strain evidence="2 3">CBS 33761</strain>
    </source>
</reference>